<dbReference type="GO" id="GO:0004252">
    <property type="term" value="F:serine-type endopeptidase activity"/>
    <property type="evidence" value="ECO:0007669"/>
    <property type="project" value="UniProtKB-UniRule"/>
</dbReference>
<keyword evidence="2 8" id="KW-0645">Protease</keyword>
<dbReference type="PROSITE" id="PS00137">
    <property type="entry name" value="SUBTILASE_HIS"/>
    <property type="match status" value="1"/>
</dbReference>
<evidence type="ECO:0000256" key="2">
    <source>
        <dbReference type="ARBA" id="ARBA00022670"/>
    </source>
</evidence>
<dbReference type="GO" id="GO:0016020">
    <property type="term" value="C:membrane"/>
    <property type="evidence" value="ECO:0007669"/>
    <property type="project" value="TreeGrafter"/>
</dbReference>
<evidence type="ECO:0000256" key="8">
    <source>
        <dbReference type="PROSITE-ProRule" id="PRU01240"/>
    </source>
</evidence>
<dbReference type="Pfam" id="PF00082">
    <property type="entry name" value="Peptidase_S8"/>
    <property type="match status" value="1"/>
</dbReference>
<dbReference type="PANTHER" id="PTHR42884:SF14">
    <property type="entry name" value="NEUROENDOCRINE CONVERTASE 1"/>
    <property type="match status" value="1"/>
</dbReference>
<dbReference type="PROSITE" id="PS51892">
    <property type="entry name" value="SUBTILASE"/>
    <property type="match status" value="1"/>
</dbReference>
<keyword evidence="6" id="KW-0106">Calcium</keyword>
<dbReference type="GO" id="GO:0005737">
    <property type="term" value="C:cytoplasm"/>
    <property type="evidence" value="ECO:0007669"/>
    <property type="project" value="UniProtKB-ARBA"/>
</dbReference>
<dbReference type="EMBL" id="CP000050">
    <property type="protein sequence ID" value="AAY48510.1"/>
    <property type="molecule type" value="Genomic_DNA"/>
</dbReference>
<dbReference type="InterPro" id="IPR023828">
    <property type="entry name" value="Peptidase_S8_Ser-AS"/>
</dbReference>
<dbReference type="PANTHER" id="PTHR42884">
    <property type="entry name" value="PROPROTEIN CONVERTASE SUBTILISIN/KEXIN-RELATED"/>
    <property type="match status" value="1"/>
</dbReference>
<keyword evidence="3" id="KW-0732">Signal</keyword>
<dbReference type="HOGENOM" id="CLU_019254_0_0_6"/>
<gene>
    <name evidence="11" type="ordered locus">XC_1442</name>
</gene>
<dbReference type="SUPFAM" id="SSF52743">
    <property type="entry name" value="Subtilisin-like"/>
    <property type="match status" value="1"/>
</dbReference>
<evidence type="ECO:0000256" key="1">
    <source>
        <dbReference type="ARBA" id="ARBA00005325"/>
    </source>
</evidence>
<dbReference type="Proteomes" id="UP000000420">
    <property type="component" value="Chromosome"/>
</dbReference>
<reference evidence="11 12" key="1">
    <citation type="journal article" date="2005" name="Genome Res.">
        <title>Comparative and functional genomic analyses of the pathogenicity of phytopathogen Xanthomonas campestris pv. campestris.</title>
        <authorList>
            <person name="Qian W."/>
            <person name="Jia Y."/>
            <person name="Ren S.X."/>
            <person name="He Y.Q."/>
            <person name="Feng J.X."/>
            <person name="Lu L.F."/>
            <person name="Sun Q."/>
            <person name="Ying G."/>
            <person name="Tang D.J."/>
            <person name="Tang H."/>
            <person name="Wu W."/>
            <person name="Hao P."/>
            <person name="Wang L."/>
            <person name="Jiang B.L."/>
            <person name="Zeng S."/>
            <person name="Gu W.Y."/>
            <person name="Lu G."/>
            <person name="Rong L."/>
            <person name="Tian Y."/>
            <person name="Yao Z."/>
            <person name="Fu G."/>
            <person name="Chen B."/>
            <person name="Fang R."/>
            <person name="Qiang B."/>
            <person name="Chen Z."/>
            <person name="Zhao G.P."/>
            <person name="Tang J.L."/>
            <person name="He C."/>
        </authorList>
    </citation>
    <scope>NUCLEOTIDE SEQUENCE [LARGE SCALE GENOMIC DNA]</scope>
    <source>
        <strain evidence="11 12">8004</strain>
    </source>
</reference>
<proteinExistence type="inferred from homology"/>
<evidence type="ECO:0000256" key="9">
    <source>
        <dbReference type="SAM" id="MobiDB-lite"/>
    </source>
</evidence>
<feature type="domain" description="P/Homo B" evidence="10">
    <location>
        <begin position="438"/>
        <end position="567"/>
    </location>
</feature>
<name>A0A0H2X5Y0_XANC8</name>
<dbReference type="PROSITE" id="PS51829">
    <property type="entry name" value="P_HOMO_B"/>
    <property type="match status" value="1"/>
</dbReference>
<dbReference type="InterPro" id="IPR015500">
    <property type="entry name" value="Peptidase_S8_subtilisin-rel"/>
</dbReference>
<dbReference type="PRINTS" id="PR00723">
    <property type="entry name" value="SUBTILISIN"/>
</dbReference>
<feature type="active site" description="Charge relay system" evidence="7 8">
    <location>
        <position position="106"/>
    </location>
</feature>
<dbReference type="InterPro" id="IPR000209">
    <property type="entry name" value="Peptidase_S8/S53_dom"/>
</dbReference>
<dbReference type="GO" id="GO:0016485">
    <property type="term" value="P:protein processing"/>
    <property type="evidence" value="ECO:0007669"/>
    <property type="project" value="TreeGrafter"/>
</dbReference>
<dbReference type="InterPro" id="IPR008979">
    <property type="entry name" value="Galactose-bd-like_sf"/>
</dbReference>
<dbReference type="InterPro" id="IPR002884">
    <property type="entry name" value="P_dom"/>
</dbReference>
<keyword evidence="4 8" id="KW-0378">Hydrolase</keyword>
<dbReference type="FunFam" id="3.40.50.200:FF:000064">
    <property type="entry name" value="Extracellular serine protease"/>
    <property type="match status" value="1"/>
</dbReference>
<dbReference type="Gene3D" id="3.40.50.200">
    <property type="entry name" value="Peptidase S8/S53 domain"/>
    <property type="match status" value="1"/>
</dbReference>
<evidence type="ECO:0000313" key="12">
    <source>
        <dbReference type="Proteomes" id="UP000000420"/>
    </source>
</evidence>
<evidence type="ECO:0000256" key="7">
    <source>
        <dbReference type="PIRSR" id="PIRSR615500-1"/>
    </source>
</evidence>
<feature type="compositionally biased region" description="Polar residues" evidence="9">
    <location>
        <begin position="1"/>
        <end position="11"/>
    </location>
</feature>
<dbReference type="Gene3D" id="2.60.120.260">
    <property type="entry name" value="Galactose-binding domain-like"/>
    <property type="match status" value="1"/>
</dbReference>
<feature type="active site" description="Charge relay system" evidence="7 8">
    <location>
        <position position="351"/>
    </location>
</feature>
<feature type="active site" description="Charge relay system" evidence="7 8">
    <location>
        <position position="69"/>
    </location>
</feature>
<feature type="region of interest" description="Disordered" evidence="9">
    <location>
        <begin position="1"/>
        <end position="20"/>
    </location>
</feature>
<dbReference type="RefSeq" id="WP_011037804.1">
    <property type="nucleotide sequence ID" value="NC_007086.1"/>
</dbReference>
<dbReference type="Pfam" id="PF01483">
    <property type="entry name" value="P_proprotein"/>
    <property type="match status" value="1"/>
</dbReference>
<evidence type="ECO:0000313" key="11">
    <source>
        <dbReference type="EMBL" id="AAY48510.1"/>
    </source>
</evidence>
<evidence type="ECO:0000256" key="6">
    <source>
        <dbReference type="ARBA" id="ARBA00022837"/>
    </source>
</evidence>
<evidence type="ECO:0000259" key="10">
    <source>
        <dbReference type="PROSITE" id="PS51829"/>
    </source>
</evidence>
<dbReference type="PROSITE" id="PS00138">
    <property type="entry name" value="SUBTILASE_SER"/>
    <property type="match status" value="1"/>
</dbReference>
<dbReference type="SUPFAM" id="SSF49785">
    <property type="entry name" value="Galactose-binding domain-like"/>
    <property type="match status" value="1"/>
</dbReference>
<comment type="similarity">
    <text evidence="1">Belongs to the peptidase S8 family. Furin subfamily.</text>
</comment>
<dbReference type="InterPro" id="IPR022398">
    <property type="entry name" value="Peptidase_S8_His-AS"/>
</dbReference>
<organism evidence="11 12">
    <name type="scientific">Xanthomonas campestris pv. campestris (strain 8004)</name>
    <dbReference type="NCBI Taxonomy" id="314565"/>
    <lineage>
        <taxon>Bacteria</taxon>
        <taxon>Pseudomonadati</taxon>
        <taxon>Pseudomonadota</taxon>
        <taxon>Gammaproteobacteria</taxon>
        <taxon>Lysobacterales</taxon>
        <taxon>Lysobacteraceae</taxon>
        <taxon>Xanthomonas</taxon>
    </lineage>
</organism>
<accession>A0A0H2X5Y0</accession>
<evidence type="ECO:0000256" key="4">
    <source>
        <dbReference type="ARBA" id="ARBA00022801"/>
    </source>
</evidence>
<dbReference type="GO" id="GO:0012505">
    <property type="term" value="C:endomembrane system"/>
    <property type="evidence" value="ECO:0007669"/>
    <property type="project" value="UniProtKB-ARBA"/>
</dbReference>
<dbReference type="InterPro" id="IPR034182">
    <property type="entry name" value="Kexin/furin"/>
</dbReference>
<evidence type="ECO:0000256" key="3">
    <source>
        <dbReference type="ARBA" id="ARBA00022729"/>
    </source>
</evidence>
<dbReference type="AlphaFoldDB" id="A0A0H2X5Y0"/>
<dbReference type="KEGG" id="xcb:XC_1442"/>
<dbReference type="InterPro" id="IPR036852">
    <property type="entry name" value="Peptidase_S8/S53_dom_sf"/>
</dbReference>
<protein>
    <submittedName>
        <fullName evidence="11">Extracellular serine protease</fullName>
    </submittedName>
</protein>
<sequence>MLAQTPATSRAQPRPPEESDPLFRYQWHLLNDGQEVIADTRPRAGTDLNVGPLHTLGLRGQGVTVAVVDDALELRHPDLVANVVPGGSKNFVDGSNDPTPRNGASHGTMVGGIMAAVGWNGLGGRGVAPDARLKGFNILSSEESPTDFDTNLRASWGDSVQSRDVDVFNNSFGSDLTYYPTISPAAERSLDRLMRRARNGKGGLYVQAAGNTFDSFTVLDDQGNWVERCPVLARTLGVTCSTPATDPLSNQPLIIATGAVNARGLRSSYSSAGAALWVTGFGGEFGLQRRYFGDRPRPALFDPAIVTTDLTGCAVGDNRDIAGQPPINALASSSSPIDASCNYSAAMNGTSAAAPTVAGVVALIVQANPSLTARDLKYILATSARQIDPAQQVIRYQGSVIEPGWITNAAGHAFSNWYGFGLVDAAEAVYRAYGFQPLPPQRDLGWKAARAGTSTIGGPNAAATLRLRLGDTLKIDTVQWSMQTTHKTPSNLRVVLISPSGTRSYVLTPFQALDTITQGAGFEIPLSTSNAFLDENVAGTWTLEVTDMTGSDVPAQLTGFKLRIRGH</sequence>
<keyword evidence="5 8" id="KW-0720">Serine protease</keyword>
<evidence type="ECO:0000256" key="5">
    <source>
        <dbReference type="ARBA" id="ARBA00022825"/>
    </source>
</evidence>
<dbReference type="CDD" id="cd04059">
    <property type="entry name" value="Peptidases_S8_Protein_convertases_Kexins_Furin-like"/>
    <property type="match status" value="1"/>
</dbReference>